<sequence length="475" mass="52188">MSRPGGATAYERAERLADPNAIRHSLNGVRHTSYWLDSIAEPQAEPALDHDVSTDLVVVGGGYTGLWTALLAKERDPAREVMLLEGQTCGWAASGRNGGFVEPSLTHGRSNGELHLPDEVDELDRLGRDNLAGLCADVERLGIDCDMQPVGVLRVATEEYQRRDLAAAHPTEMLDRDAVCAEVDSPLYRAGVWDHEGCILVHPGKLALGLRAACLKAGVRMHEHTTVRSIHAVAGRTVLRTDQGVVTARRIALATNAARSLLASARYRVIPVYDYAIVTEPLSAQQRESIGWNNGQGIADMGERFHYYRPTPDGRILFGGYDAIYHWGRKIRPEFDIRPESFERLAAHFQATFPTLSQLRFTHAWGGAIDTSTRFFCFFERAHSGRVVQANGFTGLGVAASRFAARVTLDLLAGTPTALTQLDLVRRKPLPFPPEPAASLGIKLTVAELARSERRGGRRSLWLHTLDRFGLGFSS</sequence>
<name>A0ABT6KT48_9MYCO</name>
<dbReference type="SUPFAM" id="SSF51905">
    <property type="entry name" value="FAD/NAD(P)-binding domain"/>
    <property type="match status" value="1"/>
</dbReference>
<evidence type="ECO:0000313" key="3">
    <source>
        <dbReference type="Proteomes" id="UP001160130"/>
    </source>
</evidence>
<dbReference type="RefSeq" id="WP_280830434.1">
    <property type="nucleotide sequence ID" value="NZ_JARXVE010000001.1"/>
</dbReference>
<proteinExistence type="predicted"/>
<dbReference type="Gene3D" id="3.30.9.10">
    <property type="entry name" value="D-Amino Acid Oxidase, subunit A, domain 2"/>
    <property type="match status" value="1"/>
</dbReference>
<organism evidence="2 3">
    <name type="scientific">Mycolicibacterium frederiksbergense</name>
    <dbReference type="NCBI Taxonomy" id="117567"/>
    <lineage>
        <taxon>Bacteria</taxon>
        <taxon>Bacillati</taxon>
        <taxon>Actinomycetota</taxon>
        <taxon>Actinomycetes</taxon>
        <taxon>Mycobacteriales</taxon>
        <taxon>Mycobacteriaceae</taxon>
        <taxon>Mycolicibacterium</taxon>
    </lineage>
</organism>
<keyword evidence="3" id="KW-1185">Reference proteome</keyword>
<gene>
    <name evidence="2" type="ORF">M2272_000379</name>
</gene>
<dbReference type="InterPro" id="IPR036188">
    <property type="entry name" value="FAD/NAD-bd_sf"/>
</dbReference>
<dbReference type="Proteomes" id="UP001160130">
    <property type="component" value="Unassembled WGS sequence"/>
</dbReference>
<dbReference type="InterPro" id="IPR006076">
    <property type="entry name" value="FAD-dep_OxRdtase"/>
</dbReference>
<accession>A0ABT6KT48</accession>
<comment type="caution">
    <text evidence="2">The sequence shown here is derived from an EMBL/GenBank/DDBJ whole genome shotgun (WGS) entry which is preliminary data.</text>
</comment>
<dbReference type="Gene3D" id="3.50.50.60">
    <property type="entry name" value="FAD/NAD(P)-binding domain"/>
    <property type="match status" value="1"/>
</dbReference>
<dbReference type="PANTHER" id="PTHR13847">
    <property type="entry name" value="SARCOSINE DEHYDROGENASE-RELATED"/>
    <property type="match status" value="1"/>
</dbReference>
<feature type="domain" description="FAD dependent oxidoreductase" evidence="1">
    <location>
        <begin position="55"/>
        <end position="410"/>
    </location>
</feature>
<dbReference type="EMBL" id="JARXVE010000001">
    <property type="protein sequence ID" value="MDH6193758.1"/>
    <property type="molecule type" value="Genomic_DNA"/>
</dbReference>
<protein>
    <submittedName>
        <fullName evidence="2">Glycine/D-amino acid oxidase-like deaminating enzyme</fullName>
    </submittedName>
</protein>
<dbReference type="Pfam" id="PF01266">
    <property type="entry name" value="DAO"/>
    <property type="match status" value="1"/>
</dbReference>
<evidence type="ECO:0000313" key="2">
    <source>
        <dbReference type="EMBL" id="MDH6193758.1"/>
    </source>
</evidence>
<evidence type="ECO:0000259" key="1">
    <source>
        <dbReference type="Pfam" id="PF01266"/>
    </source>
</evidence>
<dbReference type="PANTHER" id="PTHR13847:SF281">
    <property type="entry name" value="FAD DEPENDENT OXIDOREDUCTASE DOMAIN-CONTAINING PROTEIN"/>
    <property type="match status" value="1"/>
</dbReference>
<reference evidence="2 3" key="1">
    <citation type="submission" date="2023-04" db="EMBL/GenBank/DDBJ databases">
        <title>Forest soil microbial communities from Buena Vista Peninsula, Colon Province, Panama.</title>
        <authorList>
            <person name="Bouskill N."/>
        </authorList>
    </citation>
    <scope>NUCLEOTIDE SEQUENCE [LARGE SCALE GENOMIC DNA]</scope>
    <source>
        <strain evidence="2 3">AC80</strain>
    </source>
</reference>